<gene>
    <name evidence="4" type="ordered locus">GTNG_1369</name>
</gene>
<dbReference type="eggNOG" id="COG5577">
    <property type="taxonomic scope" value="Bacteria"/>
</dbReference>
<sequence length="103" mass="11213">MNEGGTTMQSTTMPIGVLNEQIIAADYLIGAKSAIKGCATALAEAATPEVRNILKQHLNDAIAFHEQISQYMVNKGYYHPTNVQEQLRLDIQAAQQMVQSAGH</sequence>
<accession>A4IN35</accession>
<comment type="similarity">
    <text evidence="3">Belongs to the CotF family.</text>
</comment>
<protein>
    <submittedName>
        <fullName evidence="4">Spore coat protein-like protein</fullName>
    </submittedName>
</protein>
<dbReference type="HOGENOM" id="CLU_163858_2_0_9"/>
<organism evidence="4 5">
    <name type="scientific">Geobacillus thermodenitrificans (strain NG80-2)</name>
    <dbReference type="NCBI Taxonomy" id="420246"/>
    <lineage>
        <taxon>Bacteria</taxon>
        <taxon>Bacillati</taxon>
        <taxon>Bacillota</taxon>
        <taxon>Bacilli</taxon>
        <taxon>Bacillales</taxon>
        <taxon>Anoxybacillaceae</taxon>
        <taxon>Geobacillus</taxon>
    </lineage>
</organism>
<proteinExistence type="inferred from homology"/>
<dbReference type="Proteomes" id="UP000001578">
    <property type="component" value="Chromosome"/>
</dbReference>
<evidence type="ECO:0000256" key="3">
    <source>
        <dbReference type="ARBA" id="ARBA00024344"/>
    </source>
</evidence>
<dbReference type="PANTHER" id="PTHR39183:SF1">
    <property type="entry name" value="SPORE COAT PROTEIN F-LIKE PROTEIN YHCQ"/>
    <property type="match status" value="1"/>
</dbReference>
<evidence type="ECO:0000256" key="1">
    <source>
        <dbReference type="ARBA" id="ARBA00022969"/>
    </source>
</evidence>
<reference evidence="4 5" key="1">
    <citation type="journal article" date="2007" name="Proc. Natl. Acad. Sci. U.S.A.">
        <title>Genome and proteome of long-chain alkane degrading Geobacillus thermodenitrificans NG80-2 isolated from a deep-subsurface oil reservoir.</title>
        <authorList>
            <person name="Feng L."/>
            <person name="Wang W."/>
            <person name="Cheng J."/>
            <person name="Ren Y."/>
            <person name="Zhao G."/>
            <person name="Gao C."/>
            <person name="Tang Y."/>
            <person name="Liu X."/>
            <person name="Han W."/>
            <person name="Peng X."/>
            <person name="Liu R."/>
            <person name="Wang L."/>
        </authorList>
    </citation>
    <scope>NUCLEOTIDE SEQUENCE [LARGE SCALE GENOMIC DNA]</scope>
    <source>
        <strain evidence="4 5">NG80-2</strain>
    </source>
</reference>
<evidence type="ECO:0000256" key="2">
    <source>
        <dbReference type="ARBA" id="ARBA00024325"/>
    </source>
</evidence>
<dbReference type="PANTHER" id="PTHR39183">
    <property type="entry name" value="SPORE COAT PROTEIN F-LIKE PROTEIN YHCQ"/>
    <property type="match status" value="1"/>
</dbReference>
<evidence type="ECO:0000313" key="4">
    <source>
        <dbReference type="EMBL" id="ABO66739.1"/>
    </source>
</evidence>
<comment type="subcellular location">
    <subcellularLocation>
        <location evidence="2">Spore coat</location>
    </subcellularLocation>
</comment>
<name>A4IN35_GEOTN</name>
<dbReference type="AlphaFoldDB" id="A4IN35"/>
<dbReference type="Gene3D" id="1.20.1260.10">
    <property type="match status" value="1"/>
</dbReference>
<keyword evidence="1" id="KW-0749">Sporulation</keyword>
<keyword evidence="4" id="KW-0167">Capsid protein</keyword>
<dbReference type="InterPro" id="IPR012347">
    <property type="entry name" value="Ferritin-like"/>
</dbReference>
<dbReference type="KEGG" id="gtn:GTNG_1369"/>
<dbReference type="InterPro" id="IPR012851">
    <property type="entry name" value="Spore_coat_CotF-like"/>
</dbReference>
<dbReference type="EMBL" id="CP000557">
    <property type="protein sequence ID" value="ABO66739.1"/>
    <property type="molecule type" value="Genomic_DNA"/>
</dbReference>
<dbReference type="Pfam" id="PF07875">
    <property type="entry name" value="Coat_F"/>
    <property type="match status" value="1"/>
</dbReference>
<dbReference type="GO" id="GO:0030435">
    <property type="term" value="P:sporulation resulting in formation of a cellular spore"/>
    <property type="evidence" value="ECO:0007669"/>
    <property type="project" value="UniProtKB-KW"/>
</dbReference>
<keyword evidence="4" id="KW-0946">Virion</keyword>
<evidence type="ECO:0000313" key="5">
    <source>
        <dbReference type="Proteomes" id="UP000001578"/>
    </source>
</evidence>